<dbReference type="InterPro" id="IPR009964">
    <property type="entry name" value="DUF1491"/>
</dbReference>
<evidence type="ECO:0008006" key="3">
    <source>
        <dbReference type="Google" id="ProtNLM"/>
    </source>
</evidence>
<dbReference type="AlphaFoldDB" id="A0A059FSZ4"/>
<evidence type="ECO:0000313" key="1">
    <source>
        <dbReference type="EMBL" id="KCZ93742.1"/>
    </source>
</evidence>
<dbReference type="OrthoDB" id="9809136at2"/>
<gene>
    <name evidence="1" type="ORF">HJO_00160</name>
</gene>
<dbReference type="Gene3D" id="3.40.1530.20">
    <property type="entry name" value="Protein of unknown function (DUF1491)"/>
    <property type="match status" value="1"/>
</dbReference>
<keyword evidence="2" id="KW-1185">Reference proteome</keyword>
<dbReference type="Proteomes" id="UP000025171">
    <property type="component" value="Unassembled WGS sequence"/>
</dbReference>
<reference evidence="1 2" key="1">
    <citation type="journal article" date="2014" name="Antonie Van Leeuwenhoek">
        <title>Hyphomonas beringensis sp. nov. and Hyphomonas chukchiensis sp. nov., isolated from surface seawater of the Bering Sea and Chukchi Sea.</title>
        <authorList>
            <person name="Li C."/>
            <person name="Lai Q."/>
            <person name="Li G."/>
            <person name="Dong C."/>
            <person name="Wang J."/>
            <person name="Liao Y."/>
            <person name="Shao Z."/>
        </authorList>
    </citation>
    <scope>NUCLEOTIDE SEQUENCE [LARGE SCALE GENOMIC DNA]</scope>
    <source>
        <strain evidence="1 2">MHS-2</strain>
    </source>
</reference>
<dbReference type="PATRIC" id="fig|1280950.3.peg.32"/>
<protein>
    <recommendedName>
        <fullName evidence="3">ATP-dependent Zn protease</fullName>
    </recommendedName>
</protein>
<dbReference type="EMBL" id="ARYK01000001">
    <property type="protein sequence ID" value="KCZ93742.1"/>
    <property type="molecule type" value="Genomic_DNA"/>
</dbReference>
<dbReference type="STRING" id="1280950.HJO_00160"/>
<sequence>MERLPTWLWVDALIRRVEVAGASAFVVQKGDHSRGDTLIKVARLDGTAAVYLPSTNLDGERVFLNLIVQGVGPDEASVDAYVTRARQRDSDLWIVEIEDREGRHFLTEEVEGDAG</sequence>
<evidence type="ECO:0000313" key="2">
    <source>
        <dbReference type="Proteomes" id="UP000025171"/>
    </source>
</evidence>
<proteinExistence type="predicted"/>
<dbReference type="Pfam" id="PF07372">
    <property type="entry name" value="DUF1491"/>
    <property type="match status" value="1"/>
</dbReference>
<organism evidence="1 2">
    <name type="scientific">Hyphomonas johnsonii MHS-2</name>
    <dbReference type="NCBI Taxonomy" id="1280950"/>
    <lineage>
        <taxon>Bacteria</taxon>
        <taxon>Pseudomonadati</taxon>
        <taxon>Pseudomonadota</taxon>
        <taxon>Alphaproteobacteria</taxon>
        <taxon>Hyphomonadales</taxon>
        <taxon>Hyphomonadaceae</taxon>
        <taxon>Hyphomonas</taxon>
    </lineage>
</organism>
<comment type="caution">
    <text evidence="1">The sequence shown here is derived from an EMBL/GenBank/DDBJ whole genome shotgun (WGS) entry which is preliminary data.</text>
</comment>
<name>A0A059FSZ4_9PROT</name>
<accession>A0A059FSZ4</accession>
<dbReference type="RefSeq" id="WP_035612350.1">
    <property type="nucleotide sequence ID" value="NZ_ARYK01000001.1"/>
</dbReference>
<dbReference type="eggNOG" id="COG5447">
    <property type="taxonomic scope" value="Bacteria"/>
</dbReference>